<dbReference type="GO" id="GO:0046872">
    <property type="term" value="F:metal ion binding"/>
    <property type="evidence" value="ECO:0007669"/>
    <property type="project" value="UniProtKB-KW"/>
</dbReference>
<dbReference type="GO" id="GO:0005886">
    <property type="term" value="C:plasma membrane"/>
    <property type="evidence" value="ECO:0007669"/>
    <property type="project" value="TreeGrafter"/>
</dbReference>
<dbReference type="InterPro" id="IPR017438">
    <property type="entry name" value="ATP-NAD_kinase_N"/>
</dbReference>
<dbReference type="InterPro" id="IPR005218">
    <property type="entry name" value="Diacylglycerol/lipid_kinase"/>
</dbReference>
<dbReference type="SMART" id="SM00046">
    <property type="entry name" value="DAGKc"/>
    <property type="match status" value="1"/>
</dbReference>
<evidence type="ECO:0000256" key="3">
    <source>
        <dbReference type="ARBA" id="ARBA00022679"/>
    </source>
</evidence>
<dbReference type="RefSeq" id="WP_110306541.1">
    <property type="nucleotide sequence ID" value="NZ_QJHK01000007.1"/>
</dbReference>
<dbReference type="InterPro" id="IPR050187">
    <property type="entry name" value="Lipid_Phosphate_FormReg"/>
</dbReference>
<keyword evidence="9" id="KW-0443">Lipid metabolism</keyword>
<dbReference type="GO" id="GO:0016301">
    <property type="term" value="F:kinase activity"/>
    <property type="evidence" value="ECO:0007669"/>
    <property type="project" value="UniProtKB-KW"/>
</dbReference>
<dbReference type="Gene3D" id="2.60.200.40">
    <property type="match status" value="1"/>
</dbReference>
<evidence type="ECO:0000256" key="8">
    <source>
        <dbReference type="ARBA" id="ARBA00022842"/>
    </source>
</evidence>
<dbReference type="PROSITE" id="PS50146">
    <property type="entry name" value="DAGK"/>
    <property type="match status" value="1"/>
</dbReference>
<accession>A0A2V4BSW9</accession>
<keyword evidence="10" id="KW-0594">Phospholipid biosynthesis</keyword>
<evidence type="ECO:0000256" key="10">
    <source>
        <dbReference type="ARBA" id="ARBA00023209"/>
    </source>
</evidence>
<evidence type="ECO:0000259" key="12">
    <source>
        <dbReference type="PROSITE" id="PS50146"/>
    </source>
</evidence>
<evidence type="ECO:0000256" key="4">
    <source>
        <dbReference type="ARBA" id="ARBA00022723"/>
    </source>
</evidence>
<keyword evidence="8" id="KW-0460">Magnesium</keyword>
<evidence type="ECO:0000256" key="5">
    <source>
        <dbReference type="ARBA" id="ARBA00022741"/>
    </source>
</evidence>
<dbReference type="InterPro" id="IPR001206">
    <property type="entry name" value="Diacylglycerol_kinase_cat_dom"/>
</dbReference>
<keyword evidence="4" id="KW-0479">Metal-binding</keyword>
<evidence type="ECO:0000313" key="14">
    <source>
        <dbReference type="Proteomes" id="UP000247903"/>
    </source>
</evidence>
<keyword evidence="6 13" id="KW-0418">Kinase</keyword>
<dbReference type="OrthoDB" id="9786026at2"/>
<evidence type="ECO:0000256" key="7">
    <source>
        <dbReference type="ARBA" id="ARBA00022840"/>
    </source>
</evidence>
<comment type="cofactor">
    <cofactor evidence="1">
        <name>Mg(2+)</name>
        <dbReference type="ChEBI" id="CHEBI:18420"/>
    </cofactor>
</comment>
<dbReference type="Gene3D" id="3.40.50.10330">
    <property type="entry name" value="Probable inorganic polyphosphate/atp-NAD kinase, domain 1"/>
    <property type="match status" value="1"/>
</dbReference>
<evidence type="ECO:0000256" key="1">
    <source>
        <dbReference type="ARBA" id="ARBA00001946"/>
    </source>
</evidence>
<dbReference type="PANTHER" id="PTHR12358:SF106">
    <property type="entry name" value="LIPID KINASE YEGS"/>
    <property type="match status" value="1"/>
</dbReference>
<dbReference type="Pfam" id="PF00781">
    <property type="entry name" value="DAGK_cat"/>
    <property type="match status" value="1"/>
</dbReference>
<dbReference type="Proteomes" id="UP000247903">
    <property type="component" value="Unassembled WGS sequence"/>
</dbReference>
<dbReference type="GO" id="GO:0005524">
    <property type="term" value="F:ATP binding"/>
    <property type="evidence" value="ECO:0007669"/>
    <property type="project" value="UniProtKB-KW"/>
</dbReference>
<dbReference type="GO" id="GO:0008654">
    <property type="term" value="P:phospholipid biosynthetic process"/>
    <property type="evidence" value="ECO:0007669"/>
    <property type="project" value="UniProtKB-KW"/>
</dbReference>
<keyword evidence="3" id="KW-0808">Transferase</keyword>
<evidence type="ECO:0000313" key="13">
    <source>
        <dbReference type="EMBL" id="PXY40933.1"/>
    </source>
</evidence>
<evidence type="ECO:0000256" key="2">
    <source>
        <dbReference type="ARBA" id="ARBA00022516"/>
    </source>
</evidence>
<evidence type="ECO:0000256" key="6">
    <source>
        <dbReference type="ARBA" id="ARBA00022777"/>
    </source>
</evidence>
<dbReference type="InterPro" id="IPR016064">
    <property type="entry name" value="NAD/diacylglycerol_kinase_sf"/>
</dbReference>
<gene>
    <name evidence="13" type="ORF">DMB65_10175</name>
</gene>
<protein>
    <submittedName>
        <fullName evidence="13">Lipid kinase</fullName>
    </submittedName>
</protein>
<dbReference type="NCBIfam" id="TIGR00147">
    <property type="entry name" value="YegS/Rv2252/BmrU family lipid kinase"/>
    <property type="match status" value="1"/>
</dbReference>
<dbReference type="Pfam" id="PF19279">
    <property type="entry name" value="YegS_C"/>
    <property type="match status" value="1"/>
</dbReference>
<evidence type="ECO:0000256" key="11">
    <source>
        <dbReference type="ARBA" id="ARBA00023264"/>
    </source>
</evidence>
<keyword evidence="2" id="KW-0444">Lipid biosynthesis</keyword>
<dbReference type="PANTHER" id="PTHR12358">
    <property type="entry name" value="SPHINGOSINE KINASE"/>
    <property type="match status" value="1"/>
</dbReference>
<keyword evidence="11" id="KW-1208">Phospholipid metabolism</keyword>
<keyword evidence="7" id="KW-0067">ATP-binding</keyword>
<keyword evidence="5" id="KW-0547">Nucleotide-binding</keyword>
<dbReference type="AlphaFoldDB" id="A0A2V4BSW9"/>
<name>A0A2V4BSW9_9FLAO</name>
<keyword evidence="14" id="KW-1185">Reference proteome</keyword>
<proteinExistence type="predicted"/>
<dbReference type="EMBL" id="QJHK01000007">
    <property type="protein sequence ID" value="PXY40933.1"/>
    <property type="molecule type" value="Genomic_DNA"/>
</dbReference>
<comment type="caution">
    <text evidence="13">The sequence shown here is derived from an EMBL/GenBank/DDBJ whole genome shotgun (WGS) entry which is preliminary data.</text>
</comment>
<sequence>MIYIHFIINPISGSGQHNLSTSYLLNQFSKDEYKIQVDYTNQKKHAIALTKAAILQNPDYIIACGGDGTINEVASCLVGTSIKLGIIPVGSGNGLASNLNIPRNFDKAIAIIKKGNSTAIDVGQLNHKYFFSNMGIGIDAMIIKKYERSGKRTLPAYVKAALSSSLEFKPQKTIVHFNDHILETNPLMLFISNSNEMGYNMSLTPKASLQDGLLDMIIIPKLSFLEKIMLGYHVLRNSIEKFEKAKHCFLKDIQIEMPSKIFIDAQIDGEQYNLKTNKIKVSILPKALQVLVDL</sequence>
<feature type="domain" description="DAGKc" evidence="12">
    <location>
        <begin position="1"/>
        <end position="129"/>
    </location>
</feature>
<evidence type="ECO:0000256" key="9">
    <source>
        <dbReference type="ARBA" id="ARBA00023098"/>
    </source>
</evidence>
<reference evidence="13 14" key="1">
    <citation type="submission" date="2018-05" db="EMBL/GenBank/DDBJ databases">
        <title>Flavobacterium sp. strain IMCC34759, incomplete genome.</title>
        <authorList>
            <person name="Joung Y."/>
            <person name="Cho J."/>
        </authorList>
    </citation>
    <scope>NUCLEOTIDE SEQUENCE [LARGE SCALE GENOMIC DNA]</scope>
    <source>
        <strain evidence="13 14">IMCC34759</strain>
    </source>
</reference>
<dbReference type="SUPFAM" id="SSF111331">
    <property type="entry name" value="NAD kinase/diacylglycerol kinase-like"/>
    <property type="match status" value="1"/>
</dbReference>
<organism evidence="13 14">
    <name type="scientific">Flavobacterium cheongpyeongense</name>
    <dbReference type="NCBI Taxonomy" id="2212651"/>
    <lineage>
        <taxon>Bacteria</taxon>
        <taxon>Pseudomonadati</taxon>
        <taxon>Bacteroidota</taxon>
        <taxon>Flavobacteriia</taxon>
        <taxon>Flavobacteriales</taxon>
        <taxon>Flavobacteriaceae</taxon>
        <taxon>Flavobacterium</taxon>
    </lineage>
</organism>
<dbReference type="InterPro" id="IPR045540">
    <property type="entry name" value="YegS/DAGK_C"/>
</dbReference>